<dbReference type="Proteomes" id="UP001059971">
    <property type="component" value="Chromosome 1"/>
</dbReference>
<proteinExistence type="predicted"/>
<protein>
    <recommendedName>
        <fullName evidence="3">HEAT repeat domain-containing protein</fullName>
    </recommendedName>
</protein>
<evidence type="ECO:0008006" key="3">
    <source>
        <dbReference type="Google" id="ProtNLM"/>
    </source>
</evidence>
<dbReference type="EMBL" id="AP018817">
    <property type="protein sequence ID" value="BBF67829.1"/>
    <property type="molecule type" value="Genomic_DNA"/>
</dbReference>
<evidence type="ECO:0000313" key="1">
    <source>
        <dbReference type="EMBL" id="BBF67829.1"/>
    </source>
</evidence>
<name>A0ABM7FZY5_9SPHN</name>
<reference evidence="1" key="1">
    <citation type="submission" date="2018-07" db="EMBL/GenBank/DDBJ databases">
        <title>Complete genome sequence of Sphingomonas bisphenolicum strain AO1, a bisphenol A degradative bacterium isolated from Japanese farm field.</title>
        <authorList>
            <person name="Murakami M."/>
            <person name="Koh M."/>
            <person name="Koba S."/>
            <person name="Matsumura Y."/>
        </authorList>
    </citation>
    <scope>NUCLEOTIDE SEQUENCE</scope>
    <source>
        <strain evidence="1">AO1</strain>
    </source>
</reference>
<evidence type="ECO:0000313" key="2">
    <source>
        <dbReference type="Proteomes" id="UP001059971"/>
    </source>
</evidence>
<keyword evidence="2" id="KW-1185">Reference proteome</keyword>
<dbReference type="RefSeq" id="WP_261935478.1">
    <property type="nucleotide sequence ID" value="NZ_AP018817.1"/>
</dbReference>
<sequence length="270" mass="29022">MIPAALAAAVDAAEAAPLDRAVALIRPFMTDIGWFEALLAAEIQAMAGDPRYLPGFRASRQGGTRHLVLARTERIWLTASLLDGGQAPSDRVHFSGRLSLCRPLNGPLAGDVWRLEGERAVVVGTRSCAAGATIELDERREALCLRPADAPLMLLRAQIAPVGPVQARIHDRSDGRAIASAQADEAHARTLMLLSLLRLQGRRDAAGQFGQALDAPLPGQRWAVMREYLALDTQRALPALRAMARRDADATVRGLAARTLRQVEGEPCPA</sequence>
<accession>A0ABM7FZY5</accession>
<gene>
    <name evidence="1" type="ORF">SBA_ch1_00290</name>
</gene>
<organism evidence="1 2">
    <name type="scientific">Sphingomonas bisphenolicum</name>
    <dbReference type="NCBI Taxonomy" id="296544"/>
    <lineage>
        <taxon>Bacteria</taxon>
        <taxon>Pseudomonadati</taxon>
        <taxon>Pseudomonadota</taxon>
        <taxon>Alphaproteobacteria</taxon>
        <taxon>Sphingomonadales</taxon>
        <taxon>Sphingomonadaceae</taxon>
        <taxon>Sphingomonas</taxon>
    </lineage>
</organism>